<dbReference type="Proteomes" id="UP000198939">
    <property type="component" value="Unassembled WGS sequence"/>
</dbReference>
<dbReference type="PROSITE" id="PS50005">
    <property type="entry name" value="TPR"/>
    <property type="match status" value="2"/>
</dbReference>
<dbReference type="EMBL" id="FNXB01000010">
    <property type="protein sequence ID" value="SEH77050.1"/>
    <property type="molecule type" value="Genomic_DNA"/>
</dbReference>
<dbReference type="GO" id="GO:0035556">
    <property type="term" value="P:intracellular signal transduction"/>
    <property type="evidence" value="ECO:0007669"/>
    <property type="project" value="InterPro"/>
</dbReference>
<dbReference type="SMART" id="SM00028">
    <property type="entry name" value="TPR"/>
    <property type="match status" value="3"/>
</dbReference>
<evidence type="ECO:0000313" key="6">
    <source>
        <dbReference type="Proteomes" id="UP000198939"/>
    </source>
</evidence>
<dbReference type="GO" id="GO:0004016">
    <property type="term" value="F:adenylate cyclase activity"/>
    <property type="evidence" value="ECO:0007669"/>
    <property type="project" value="UniProtKB-ARBA"/>
</dbReference>
<dbReference type="Gene3D" id="3.40.50.10070">
    <property type="entry name" value="TolB, N-terminal domain"/>
    <property type="match status" value="1"/>
</dbReference>
<feature type="domain" description="Guanylate cyclase" evidence="2">
    <location>
        <begin position="6"/>
        <end position="114"/>
    </location>
</feature>
<dbReference type="InterPro" id="IPR029787">
    <property type="entry name" value="Nucleotide_cyclase"/>
</dbReference>
<reference evidence="3" key="2">
    <citation type="submission" date="2016-10" db="EMBL/GenBank/DDBJ databases">
        <authorList>
            <person name="de Groot N.N."/>
        </authorList>
    </citation>
    <scope>NUCLEOTIDE SEQUENCE [LARGE SCALE GENOMIC DNA]</scope>
    <source>
        <strain evidence="3">CCBAU85039</strain>
    </source>
</reference>
<dbReference type="PROSITE" id="PS50125">
    <property type="entry name" value="GUANYLATE_CYCLASE_2"/>
    <property type="match status" value="1"/>
</dbReference>
<dbReference type="PANTHER" id="PTHR43081:SF19">
    <property type="entry name" value="PH-SENSITIVE ADENYLATE CYCLASE RV1264"/>
    <property type="match status" value="1"/>
</dbReference>
<keyword evidence="6" id="KW-1185">Reference proteome</keyword>
<dbReference type="Proteomes" id="UP000183063">
    <property type="component" value="Unassembled WGS sequence"/>
</dbReference>
<feature type="repeat" description="TPR" evidence="1">
    <location>
        <begin position="391"/>
        <end position="424"/>
    </location>
</feature>
<dbReference type="AlphaFoldDB" id="A0A1H8K6Q5"/>
<organism evidence="3 5">
    <name type="scientific">Rhizobium tibeticum</name>
    <dbReference type="NCBI Taxonomy" id="501024"/>
    <lineage>
        <taxon>Bacteria</taxon>
        <taxon>Pseudomonadati</taxon>
        <taxon>Pseudomonadota</taxon>
        <taxon>Alphaproteobacteria</taxon>
        <taxon>Hyphomicrobiales</taxon>
        <taxon>Rhizobiaceae</taxon>
        <taxon>Rhizobium/Agrobacterium group</taxon>
        <taxon>Rhizobium</taxon>
    </lineage>
</organism>
<dbReference type="GO" id="GO:0003677">
    <property type="term" value="F:DNA binding"/>
    <property type="evidence" value="ECO:0007669"/>
    <property type="project" value="UniProtKB-KW"/>
</dbReference>
<dbReference type="InterPro" id="IPR011990">
    <property type="entry name" value="TPR-like_helical_dom_sf"/>
</dbReference>
<name>A0A1H8K6Q5_9HYPH</name>
<dbReference type="Gene3D" id="3.30.70.1230">
    <property type="entry name" value="Nucleotide cyclase"/>
    <property type="match status" value="1"/>
</dbReference>
<reference evidence="4 6" key="3">
    <citation type="submission" date="2016-10" db="EMBL/GenBank/DDBJ databases">
        <authorList>
            <person name="Varghese N."/>
            <person name="Submissions S."/>
        </authorList>
    </citation>
    <scope>NUCLEOTIDE SEQUENCE [LARGE SCALE GENOMIC DNA]</scope>
    <source>
        <strain evidence="4 6">CGMCC 1.7071</strain>
    </source>
</reference>
<dbReference type="GO" id="GO:0006171">
    <property type="term" value="P:cAMP biosynthetic process"/>
    <property type="evidence" value="ECO:0007669"/>
    <property type="project" value="TreeGrafter"/>
</dbReference>
<evidence type="ECO:0000256" key="1">
    <source>
        <dbReference type="PROSITE-ProRule" id="PRU00339"/>
    </source>
</evidence>
<dbReference type="InterPro" id="IPR001054">
    <property type="entry name" value="A/G_cyclase"/>
</dbReference>
<keyword evidence="3" id="KW-0238">DNA-binding</keyword>
<proteinExistence type="predicted"/>
<dbReference type="NCBIfam" id="NF047558">
    <property type="entry name" value="TPR_END_plus"/>
    <property type="match status" value="1"/>
</dbReference>
<keyword evidence="1" id="KW-0802">TPR repeat</keyword>
<dbReference type="SUPFAM" id="SSF48452">
    <property type="entry name" value="TPR-like"/>
    <property type="match status" value="1"/>
</dbReference>
<protein>
    <submittedName>
        <fullName evidence="4">Adenylate cyclase</fullName>
    </submittedName>
    <submittedName>
        <fullName evidence="3">DNA-binding transcriptional activator CadC</fullName>
    </submittedName>
</protein>
<dbReference type="InterPro" id="IPR019734">
    <property type="entry name" value="TPR_rpt"/>
</dbReference>
<evidence type="ECO:0000313" key="5">
    <source>
        <dbReference type="Proteomes" id="UP000183063"/>
    </source>
</evidence>
<dbReference type="RefSeq" id="WP_072374676.1">
    <property type="nucleotide sequence ID" value="NZ_FNXB01000010.1"/>
</dbReference>
<evidence type="ECO:0000313" key="4">
    <source>
        <dbReference type="EMBL" id="SEN88515.1"/>
    </source>
</evidence>
<evidence type="ECO:0000313" key="3">
    <source>
        <dbReference type="EMBL" id="SEH77050.1"/>
    </source>
</evidence>
<sequence>MRKLAAVLCIDVASYSKLMGRDEAGTLSRVKAAFAAFDPVLERHHGRIVKLMGDGALIEFASAVDATAGAIALQSVASATDPTLRFRMGLNLGDVIVEDGDLYGEGVNIAARLQALAQPGGIILSETVREHVGGKLNVALEDLGPMSLKNIERPIRVFAIQGDSPAEAKSSRERIGICVLPFANISGDPEQDYFSAGVTEDIIIDLSKLSSLTVISRATSFGMKALSARAIAQQLNVAYVLEGNVRKAGERIRLSAQLVDGTNDATVWAERFDRDIKEVLALQSDLAKAVVEALRLRLLPAERQALERYAPTDPEAYKLFLLARQYNVTGSERHLPLIIRLCRRVTDLEPGNARAWALLGETLNRLTRSIGGTETGEAEIDRALELDAGLASAHAGKALLFLYRGQFEEAERQCAIALQLEPDDYAANLAAGRTFVMLRRFNDAIRHFERAAALAPADYNAAAMVIQCYQGKGDEQAALDACRRALVRIERIVAAEPDHSGAIGHGAGILALLGDRERAREWASRASLLEPDNIQLQSNLVCAWAISGDAASALDALERIAPKMSPELLVWMENDNDLDSLRSLPRFAQIILAARSRFQNGTLPDCDPLK</sequence>
<dbReference type="PANTHER" id="PTHR43081">
    <property type="entry name" value="ADENYLATE CYCLASE, TERMINAL-DIFFERENTIATION SPECIFIC-RELATED"/>
    <property type="match status" value="1"/>
</dbReference>
<dbReference type="STRING" id="501024.RTCCBAU85039_2246"/>
<reference evidence="5" key="1">
    <citation type="submission" date="2016-10" db="EMBL/GenBank/DDBJ databases">
        <authorList>
            <person name="Wibberg D."/>
        </authorList>
    </citation>
    <scope>NUCLEOTIDE SEQUENCE [LARGE SCALE GENOMIC DNA]</scope>
</reference>
<accession>A0A1H8K6Q5</accession>
<dbReference type="Pfam" id="PF00211">
    <property type="entry name" value="Guanylate_cyc"/>
    <property type="match status" value="1"/>
</dbReference>
<evidence type="ECO:0000259" key="2">
    <source>
        <dbReference type="PROSITE" id="PS50125"/>
    </source>
</evidence>
<dbReference type="EMBL" id="FOCV01000008">
    <property type="protein sequence ID" value="SEN88515.1"/>
    <property type="molecule type" value="Genomic_DNA"/>
</dbReference>
<dbReference type="InterPro" id="IPR050697">
    <property type="entry name" value="Adenylyl/Guanylyl_Cyclase_3/4"/>
</dbReference>
<feature type="repeat" description="TPR" evidence="1">
    <location>
        <begin position="425"/>
        <end position="458"/>
    </location>
</feature>
<dbReference type="SUPFAM" id="SSF55073">
    <property type="entry name" value="Nucleotide cyclase"/>
    <property type="match status" value="1"/>
</dbReference>
<gene>
    <name evidence="3" type="ORF">RTCCBAU85039_2246</name>
    <name evidence="4" type="ORF">SAMN05216228_1008213</name>
</gene>
<dbReference type="CDD" id="cd07302">
    <property type="entry name" value="CHD"/>
    <property type="match status" value="1"/>
</dbReference>
<dbReference type="Gene3D" id="1.25.40.10">
    <property type="entry name" value="Tetratricopeptide repeat domain"/>
    <property type="match status" value="2"/>
</dbReference>
<dbReference type="OrthoDB" id="9814944at2"/>